<dbReference type="InParanoid" id="E4XUX1"/>
<dbReference type="EMBL" id="FN653193">
    <property type="protein sequence ID" value="CBY13518.1"/>
    <property type="molecule type" value="Genomic_DNA"/>
</dbReference>
<sequence length="310" mass="34475">MPSISFVSISAQRSALFGGEPSYVIGFEPSTLDLDMILMDLFFNATVPLLEGYNPMLNRDGIFTFFEDGIQVFPPAEFADSIDLFDIDGVSSRRRRSADNLLGDEEVKALLLMQVMTGQQNIGVNNILPFVLLNDDRSGNVLKFVLFNAMSGGLNSQNGFNSNFLILYKLMEDSSTAASDKSDIALILFAMQAQNPSSALDSMSLVPFLLMDDNSNNEELILFLEISRQQNRANCNANRPTQAQVLPQIQQQRFMPVRPAPPAHHLFKPVPQVVQQAPVKTVPVKEVSEEKWNADQLENFLQSNPNNRLG</sequence>
<gene>
    <name evidence="1" type="ORF">GSOID_T00004836001</name>
</gene>
<organism evidence="1">
    <name type="scientific">Oikopleura dioica</name>
    <name type="common">Tunicate</name>
    <dbReference type="NCBI Taxonomy" id="34765"/>
    <lineage>
        <taxon>Eukaryota</taxon>
        <taxon>Metazoa</taxon>
        <taxon>Chordata</taxon>
        <taxon>Tunicata</taxon>
        <taxon>Appendicularia</taxon>
        <taxon>Copelata</taxon>
        <taxon>Oikopleuridae</taxon>
        <taxon>Oikopleura</taxon>
    </lineage>
</organism>
<dbReference type="OrthoDB" id="10456460at2759"/>
<protein>
    <submittedName>
        <fullName evidence="1">Uncharacterized protein</fullName>
    </submittedName>
</protein>
<accession>E4XUX1</accession>
<name>E4XUX1_OIKDI</name>
<dbReference type="AlphaFoldDB" id="E4XUX1"/>
<reference evidence="1" key="1">
    <citation type="journal article" date="2010" name="Science">
        <title>Plasticity of animal genome architecture unmasked by rapid evolution of a pelagic tunicate.</title>
        <authorList>
            <person name="Denoeud F."/>
            <person name="Henriet S."/>
            <person name="Mungpakdee S."/>
            <person name="Aury J.M."/>
            <person name="Da Silva C."/>
            <person name="Brinkmann H."/>
            <person name="Mikhaleva J."/>
            <person name="Olsen L.C."/>
            <person name="Jubin C."/>
            <person name="Canestro C."/>
            <person name="Bouquet J.M."/>
            <person name="Danks G."/>
            <person name="Poulain J."/>
            <person name="Campsteijn C."/>
            <person name="Adamski M."/>
            <person name="Cross I."/>
            <person name="Yadetie F."/>
            <person name="Muffato M."/>
            <person name="Louis A."/>
            <person name="Butcher S."/>
            <person name="Tsagkogeorga G."/>
            <person name="Konrad A."/>
            <person name="Singh S."/>
            <person name="Jensen M.F."/>
            <person name="Cong E.H."/>
            <person name="Eikeseth-Otteraa H."/>
            <person name="Noel B."/>
            <person name="Anthouard V."/>
            <person name="Porcel B.M."/>
            <person name="Kachouri-Lafond R."/>
            <person name="Nishino A."/>
            <person name="Ugolini M."/>
            <person name="Chourrout P."/>
            <person name="Nishida H."/>
            <person name="Aasland R."/>
            <person name="Huzurbazar S."/>
            <person name="Westhof E."/>
            <person name="Delsuc F."/>
            <person name="Lehrach H."/>
            <person name="Reinhardt R."/>
            <person name="Weissenbach J."/>
            <person name="Roy S.W."/>
            <person name="Artiguenave F."/>
            <person name="Postlethwait J.H."/>
            <person name="Manak J.R."/>
            <person name="Thompson E.M."/>
            <person name="Jaillon O."/>
            <person name="Du Pasquier L."/>
            <person name="Boudinot P."/>
            <person name="Liberles D.A."/>
            <person name="Volff J.N."/>
            <person name="Philippe H."/>
            <person name="Lenhard B."/>
            <person name="Roest Crollius H."/>
            <person name="Wincker P."/>
            <person name="Chourrout D."/>
        </authorList>
    </citation>
    <scope>NUCLEOTIDE SEQUENCE [LARGE SCALE GENOMIC DNA]</scope>
</reference>
<evidence type="ECO:0000313" key="2">
    <source>
        <dbReference type="Proteomes" id="UP000001307"/>
    </source>
</evidence>
<keyword evidence="2" id="KW-1185">Reference proteome</keyword>
<dbReference type="Proteomes" id="UP000001307">
    <property type="component" value="Unassembled WGS sequence"/>
</dbReference>
<proteinExistence type="predicted"/>
<evidence type="ECO:0000313" key="1">
    <source>
        <dbReference type="EMBL" id="CBY13518.1"/>
    </source>
</evidence>